<keyword evidence="4 5" id="KW-0413">Isomerase</keyword>
<evidence type="ECO:0000256" key="2">
    <source>
        <dbReference type="ARBA" id="ARBA00005642"/>
    </source>
</evidence>
<dbReference type="RefSeq" id="WP_114352663.1">
    <property type="nucleotide sequence ID" value="NZ_QPJJ01000006.1"/>
</dbReference>
<evidence type="ECO:0000259" key="6">
    <source>
        <dbReference type="Pfam" id="PF01509"/>
    </source>
</evidence>
<organism evidence="8 9">
    <name type="scientific">Saliterribacillus persicus</name>
    <dbReference type="NCBI Taxonomy" id="930114"/>
    <lineage>
        <taxon>Bacteria</taxon>
        <taxon>Bacillati</taxon>
        <taxon>Bacillota</taxon>
        <taxon>Bacilli</taxon>
        <taxon>Bacillales</taxon>
        <taxon>Bacillaceae</taxon>
        <taxon>Saliterribacillus</taxon>
    </lineage>
</organism>
<dbReference type="InterPro" id="IPR002501">
    <property type="entry name" value="PsdUridine_synth_N"/>
</dbReference>
<dbReference type="Pfam" id="PF01509">
    <property type="entry name" value="TruB_N"/>
    <property type="match status" value="1"/>
</dbReference>
<dbReference type="GO" id="GO:0160148">
    <property type="term" value="F:tRNA pseudouridine(55) synthase activity"/>
    <property type="evidence" value="ECO:0007669"/>
    <property type="project" value="UniProtKB-EC"/>
</dbReference>
<dbReference type="InterPro" id="IPR014780">
    <property type="entry name" value="tRNA_psdUridine_synth_TruB"/>
</dbReference>
<comment type="similarity">
    <text evidence="2 5">Belongs to the pseudouridine synthase TruB family. Type 1 subfamily.</text>
</comment>
<dbReference type="GO" id="GO:1990481">
    <property type="term" value="P:mRNA pseudouridine synthesis"/>
    <property type="evidence" value="ECO:0007669"/>
    <property type="project" value="TreeGrafter"/>
</dbReference>
<proteinExistence type="inferred from homology"/>
<keyword evidence="3 5" id="KW-0819">tRNA processing</keyword>
<dbReference type="CDD" id="cd02573">
    <property type="entry name" value="PseudoU_synth_EcTruB"/>
    <property type="match status" value="1"/>
</dbReference>
<dbReference type="GO" id="GO:0003723">
    <property type="term" value="F:RNA binding"/>
    <property type="evidence" value="ECO:0007669"/>
    <property type="project" value="InterPro"/>
</dbReference>
<evidence type="ECO:0000256" key="4">
    <source>
        <dbReference type="ARBA" id="ARBA00023235"/>
    </source>
</evidence>
<evidence type="ECO:0000256" key="1">
    <source>
        <dbReference type="ARBA" id="ARBA00000385"/>
    </source>
</evidence>
<keyword evidence="9" id="KW-1185">Reference proteome</keyword>
<dbReference type="SUPFAM" id="SSF55120">
    <property type="entry name" value="Pseudouridine synthase"/>
    <property type="match status" value="1"/>
</dbReference>
<dbReference type="Gene3D" id="3.30.2350.10">
    <property type="entry name" value="Pseudouridine synthase"/>
    <property type="match status" value="1"/>
</dbReference>
<evidence type="ECO:0000256" key="5">
    <source>
        <dbReference type="HAMAP-Rule" id="MF_01080"/>
    </source>
</evidence>
<feature type="active site" description="Nucleophile" evidence="5">
    <location>
        <position position="38"/>
    </location>
</feature>
<accession>A0A368XRS5</accession>
<evidence type="ECO:0000259" key="7">
    <source>
        <dbReference type="Pfam" id="PF16198"/>
    </source>
</evidence>
<comment type="function">
    <text evidence="5">Responsible for synthesis of pseudouridine from uracil-55 in the psi GC loop of transfer RNAs.</text>
</comment>
<dbReference type="HAMAP" id="MF_01080">
    <property type="entry name" value="TruB_bact"/>
    <property type="match status" value="1"/>
</dbReference>
<sequence length="301" mass="34168">MHGILPVWKPKGYTSHDCVFKIRKWLHIKKVGHTGTLDPEVEGVLPICIGEATKIVPYLTDTDKTYVATMTLGLSTDTEDQTGNITSQQEVNEQVSKEEILNNLNAFEGIIKQQVPLYSAVKVKGKKLYEYARNGEFVERPIREVHIHNIRLIDSTYDKVKKTQDVQFEVACSKGTYIRTLCKDIGGRIGYPAHMSKLIRTAAGSFNESQSIKLFDIPNIIENNEIKSILLPISTGVSYLDVWHVDSQFAEKVLMGQKFNKTPQVPHSDLFRVQQNDTLLAIYRHHENGEEIKPVRVFNCN</sequence>
<feature type="domain" description="Pseudouridine synthase II N-terminal" evidence="6">
    <location>
        <begin position="23"/>
        <end position="178"/>
    </location>
</feature>
<dbReference type="EMBL" id="QPJJ01000006">
    <property type="protein sequence ID" value="RCW70671.1"/>
    <property type="molecule type" value="Genomic_DNA"/>
</dbReference>
<dbReference type="PANTHER" id="PTHR13767">
    <property type="entry name" value="TRNA-PSEUDOURIDINE SYNTHASE"/>
    <property type="match status" value="1"/>
</dbReference>
<dbReference type="InterPro" id="IPR020103">
    <property type="entry name" value="PsdUridine_synth_cat_dom_sf"/>
</dbReference>
<comment type="catalytic activity">
    <reaction evidence="1 5">
        <text>uridine(55) in tRNA = pseudouridine(55) in tRNA</text>
        <dbReference type="Rhea" id="RHEA:42532"/>
        <dbReference type="Rhea" id="RHEA-COMP:10101"/>
        <dbReference type="Rhea" id="RHEA-COMP:10102"/>
        <dbReference type="ChEBI" id="CHEBI:65314"/>
        <dbReference type="ChEBI" id="CHEBI:65315"/>
        <dbReference type="EC" id="5.4.99.25"/>
    </reaction>
</comment>
<dbReference type="EC" id="5.4.99.25" evidence="5"/>
<dbReference type="OrthoDB" id="9802309at2"/>
<dbReference type="NCBIfam" id="TIGR00431">
    <property type="entry name" value="TruB"/>
    <property type="match status" value="1"/>
</dbReference>
<reference evidence="8 9" key="1">
    <citation type="submission" date="2018-07" db="EMBL/GenBank/DDBJ databases">
        <title>Genomic Encyclopedia of Type Strains, Phase IV (KMG-IV): sequencing the most valuable type-strain genomes for metagenomic binning, comparative biology and taxonomic classification.</title>
        <authorList>
            <person name="Goeker M."/>
        </authorList>
    </citation>
    <scope>NUCLEOTIDE SEQUENCE [LARGE SCALE GENOMIC DNA]</scope>
    <source>
        <strain evidence="8 9">DSM 27696</strain>
    </source>
</reference>
<dbReference type="InterPro" id="IPR032819">
    <property type="entry name" value="TruB_C"/>
</dbReference>
<dbReference type="FunFam" id="3.30.2350.10:FF:000011">
    <property type="entry name" value="tRNA pseudouridine synthase B"/>
    <property type="match status" value="1"/>
</dbReference>
<dbReference type="GO" id="GO:0031119">
    <property type="term" value="P:tRNA pseudouridine synthesis"/>
    <property type="evidence" value="ECO:0007669"/>
    <property type="project" value="UniProtKB-UniRule"/>
</dbReference>
<protein>
    <recommendedName>
        <fullName evidence="5">tRNA pseudouridine synthase B</fullName>
        <ecNumber evidence="5">5.4.99.25</ecNumber>
    </recommendedName>
    <alternativeName>
        <fullName evidence="5">tRNA pseudouridine(55) synthase</fullName>
        <shortName evidence="5">Psi55 synthase</shortName>
    </alternativeName>
    <alternativeName>
        <fullName evidence="5">tRNA pseudouridylate synthase</fullName>
    </alternativeName>
    <alternativeName>
        <fullName evidence="5">tRNA-uridine isomerase</fullName>
    </alternativeName>
</protein>
<evidence type="ECO:0000313" key="9">
    <source>
        <dbReference type="Proteomes" id="UP000252585"/>
    </source>
</evidence>
<gene>
    <name evidence="5" type="primary">truB</name>
    <name evidence="8" type="ORF">DFR57_10668</name>
</gene>
<feature type="domain" description="tRNA pseudouridylate synthase B C-terminal" evidence="7">
    <location>
        <begin position="179"/>
        <end position="237"/>
    </location>
</feature>
<dbReference type="Proteomes" id="UP000252585">
    <property type="component" value="Unassembled WGS sequence"/>
</dbReference>
<evidence type="ECO:0000256" key="3">
    <source>
        <dbReference type="ARBA" id="ARBA00022694"/>
    </source>
</evidence>
<dbReference type="Pfam" id="PF16198">
    <property type="entry name" value="TruB_C_2"/>
    <property type="match status" value="1"/>
</dbReference>
<name>A0A368XRS5_9BACI</name>
<dbReference type="AlphaFoldDB" id="A0A368XRS5"/>
<comment type="caution">
    <text evidence="8">The sequence shown here is derived from an EMBL/GenBank/DDBJ whole genome shotgun (WGS) entry which is preliminary data.</text>
</comment>
<evidence type="ECO:0000313" key="8">
    <source>
        <dbReference type="EMBL" id="RCW70671.1"/>
    </source>
</evidence>
<dbReference type="PANTHER" id="PTHR13767:SF2">
    <property type="entry name" value="PSEUDOURIDYLATE SYNTHASE TRUB1"/>
    <property type="match status" value="1"/>
</dbReference>